<sequence>MGAISAPLPFADQSSSTRTPSEQSSKYIRWERSKIEDLVVSEFSEGLAELSDSELMEVVEEIIHSRHSEEALALWNMVARQAPSSPTDEVTSTTTTTTTTGAAGDTKPTTAAPSPAPMEGPQPLISAAVGALEGLEFPAPSSLRWPWEGADSGTDNPQQPAAQPEMDSGPEPTRLADQLLDIRTDPAFSGGREDGSAFGSLPSDPQPAAAAGAATLPEPRSSPGEGPSVLTTFRSGILSLSQKLCATGEDSWEAASLPDSLAGLLTGVCEGDRTARALLSALTAGLSLVAVAAAGRGLAAALSPVGVLVGQLLAKLPRPAKDRATAERQKAGGKPRAGPASATSTWQASLWERARGAMALGGRGGSSGPQSTGSRAPPGQPGAEEASSSAQTVFPFPFRPASTSSRTPGPNVSDPRLRKLLDNGPPPSQLPGAYPLGRNVAASSSFGAATDSNGVATGMSEAARFPEGYSAGSDASAPPSAAYWYQPRQGDAPLDAGPSGQARGAPRWGAGSTASAAAGVATDSERPGVTPPDPWAAPRGP</sequence>
<dbReference type="Proteomes" id="UP001165080">
    <property type="component" value="Unassembled WGS sequence"/>
</dbReference>
<dbReference type="AlphaFoldDB" id="A0A9W6F3C5"/>
<keyword evidence="3" id="KW-1185">Reference proteome</keyword>
<feature type="region of interest" description="Disordered" evidence="1">
    <location>
        <begin position="359"/>
        <end position="436"/>
    </location>
</feature>
<proteinExistence type="predicted"/>
<feature type="region of interest" description="Disordered" evidence="1">
    <location>
        <begin position="319"/>
        <end position="345"/>
    </location>
</feature>
<name>A0A9W6F3C5_9CHLO</name>
<feature type="region of interest" description="Disordered" evidence="1">
    <location>
        <begin position="466"/>
        <end position="541"/>
    </location>
</feature>
<evidence type="ECO:0000313" key="2">
    <source>
        <dbReference type="EMBL" id="GLC54927.1"/>
    </source>
</evidence>
<feature type="compositionally biased region" description="Polar residues" evidence="1">
    <location>
        <begin position="401"/>
        <end position="410"/>
    </location>
</feature>
<feature type="compositionally biased region" description="Low complexity" evidence="1">
    <location>
        <begin position="83"/>
        <end position="113"/>
    </location>
</feature>
<evidence type="ECO:0000313" key="3">
    <source>
        <dbReference type="Proteomes" id="UP001165080"/>
    </source>
</evidence>
<reference evidence="2 3" key="1">
    <citation type="journal article" date="2023" name="Commun. Biol.">
        <title>Reorganization of the ancestral sex-determining regions during the evolution of trioecy in Pleodorina starrii.</title>
        <authorList>
            <person name="Takahashi K."/>
            <person name="Suzuki S."/>
            <person name="Kawai-Toyooka H."/>
            <person name="Yamamoto K."/>
            <person name="Hamaji T."/>
            <person name="Ootsuki R."/>
            <person name="Yamaguchi H."/>
            <person name="Kawachi M."/>
            <person name="Higashiyama T."/>
            <person name="Nozaki H."/>
        </authorList>
    </citation>
    <scope>NUCLEOTIDE SEQUENCE [LARGE SCALE GENOMIC DNA]</scope>
    <source>
        <strain evidence="2 3">NIES-4479</strain>
    </source>
</reference>
<feature type="compositionally biased region" description="Low complexity" evidence="1">
    <location>
        <begin position="208"/>
        <end position="228"/>
    </location>
</feature>
<feature type="compositionally biased region" description="Low complexity" evidence="1">
    <location>
        <begin position="509"/>
        <end position="522"/>
    </location>
</feature>
<accession>A0A9W6F3C5</accession>
<organism evidence="2 3">
    <name type="scientific">Pleodorina starrii</name>
    <dbReference type="NCBI Taxonomy" id="330485"/>
    <lineage>
        <taxon>Eukaryota</taxon>
        <taxon>Viridiplantae</taxon>
        <taxon>Chlorophyta</taxon>
        <taxon>core chlorophytes</taxon>
        <taxon>Chlorophyceae</taxon>
        <taxon>CS clade</taxon>
        <taxon>Chlamydomonadales</taxon>
        <taxon>Volvocaceae</taxon>
        <taxon>Pleodorina</taxon>
    </lineage>
</organism>
<evidence type="ECO:0000256" key="1">
    <source>
        <dbReference type="SAM" id="MobiDB-lite"/>
    </source>
</evidence>
<feature type="compositionally biased region" description="Pro residues" evidence="1">
    <location>
        <begin position="529"/>
        <end position="541"/>
    </location>
</feature>
<comment type="caution">
    <text evidence="2">The sequence shown here is derived from an EMBL/GenBank/DDBJ whole genome shotgun (WGS) entry which is preliminary data.</text>
</comment>
<feature type="region of interest" description="Disordered" evidence="1">
    <location>
        <begin position="1"/>
        <end position="26"/>
    </location>
</feature>
<feature type="region of interest" description="Disordered" evidence="1">
    <location>
        <begin position="81"/>
        <end position="229"/>
    </location>
</feature>
<feature type="compositionally biased region" description="Low complexity" evidence="1">
    <location>
        <begin position="13"/>
        <end position="25"/>
    </location>
</feature>
<feature type="compositionally biased region" description="Low complexity" evidence="1">
    <location>
        <begin position="468"/>
        <end position="483"/>
    </location>
</feature>
<gene>
    <name evidence="2" type="primary">PLESTMB000356</name>
    <name evidence="2" type="ORF">PLESTB_000921400</name>
</gene>
<dbReference type="EMBL" id="BRXU01000011">
    <property type="protein sequence ID" value="GLC54927.1"/>
    <property type="molecule type" value="Genomic_DNA"/>
</dbReference>
<protein>
    <submittedName>
        <fullName evidence="2">Uncharacterized protein</fullName>
    </submittedName>
</protein>
<feature type="compositionally biased region" description="Basic and acidic residues" evidence="1">
    <location>
        <begin position="319"/>
        <end position="330"/>
    </location>
</feature>